<sequence length="294" mass="33627">MQQLENKYNNNYVLKTAMFVIIRSRNNNKFINVDCPSYPLLVSHLLGVHNTSPFCCQSCNRSFTQIVSAADHFATDKCPPNALKWNFLVDSVVGNEHFEANQTPLNLFGQRLAASASNNILFHQNMHQNANFNGFGGLLPPAIFPYGLPTMAFPPQYSGHSIAQLHGIGQNCCSPGSAISTAPSYASLINNNCEKPNQLEKNNEDDNVEIVEDLKREIKSSQSPELKIQHQFHIIPNYNKNILRWRQKLPIKTNKIWMIQRIFVLMLMILKLKKKNLGMNYKMRMLLRILRWLL</sequence>
<name>A0A6V7UYL9_MELEN</name>
<dbReference type="AlphaFoldDB" id="A0A6V7UYL9"/>
<evidence type="ECO:0000313" key="2">
    <source>
        <dbReference type="Proteomes" id="UP000580250"/>
    </source>
</evidence>
<reference evidence="1 2" key="1">
    <citation type="submission" date="2020-08" db="EMBL/GenBank/DDBJ databases">
        <authorList>
            <person name="Koutsovoulos G."/>
            <person name="Danchin GJ E."/>
        </authorList>
    </citation>
    <scope>NUCLEOTIDE SEQUENCE [LARGE SCALE GENOMIC DNA]</scope>
</reference>
<proteinExistence type="predicted"/>
<protein>
    <submittedName>
        <fullName evidence="1">Uncharacterized protein</fullName>
    </submittedName>
</protein>
<gene>
    <name evidence="1" type="ORF">MENT_LOCUS18257</name>
</gene>
<dbReference type="Proteomes" id="UP000580250">
    <property type="component" value="Unassembled WGS sequence"/>
</dbReference>
<evidence type="ECO:0000313" key="1">
    <source>
        <dbReference type="EMBL" id="CAD2166969.1"/>
    </source>
</evidence>
<accession>A0A6V7UYL9</accession>
<dbReference type="EMBL" id="CAJEWN010000122">
    <property type="protein sequence ID" value="CAD2166969.1"/>
    <property type="molecule type" value="Genomic_DNA"/>
</dbReference>
<comment type="caution">
    <text evidence="1">The sequence shown here is derived from an EMBL/GenBank/DDBJ whole genome shotgun (WGS) entry which is preliminary data.</text>
</comment>
<organism evidence="1 2">
    <name type="scientific">Meloidogyne enterolobii</name>
    <name type="common">Root-knot nematode worm</name>
    <name type="synonym">Meloidogyne mayaguensis</name>
    <dbReference type="NCBI Taxonomy" id="390850"/>
    <lineage>
        <taxon>Eukaryota</taxon>
        <taxon>Metazoa</taxon>
        <taxon>Ecdysozoa</taxon>
        <taxon>Nematoda</taxon>
        <taxon>Chromadorea</taxon>
        <taxon>Rhabditida</taxon>
        <taxon>Tylenchina</taxon>
        <taxon>Tylenchomorpha</taxon>
        <taxon>Tylenchoidea</taxon>
        <taxon>Meloidogynidae</taxon>
        <taxon>Meloidogyninae</taxon>
        <taxon>Meloidogyne</taxon>
    </lineage>
</organism>